<gene>
    <name evidence="1" type="ORF">Amon02_001173200</name>
</gene>
<sequence>MASEELTLSIRGPLVVFFTQKDIHSHAEINSRDSEARKCSHDIVNWDDNIYLSIMQMKSKETKFHMSFHLITSIRNRSKPGRTRGPRHLQGPAGPKFYHSFGEWMAVERKPSFFMKGSSVSVIGV</sequence>
<evidence type="ECO:0000313" key="1">
    <source>
        <dbReference type="EMBL" id="GMF03297.1"/>
    </source>
</evidence>
<organism evidence="1 2">
    <name type="scientific">Ambrosiozyma monospora</name>
    <name type="common">Yeast</name>
    <name type="synonym">Endomycopsis monosporus</name>
    <dbReference type="NCBI Taxonomy" id="43982"/>
    <lineage>
        <taxon>Eukaryota</taxon>
        <taxon>Fungi</taxon>
        <taxon>Dikarya</taxon>
        <taxon>Ascomycota</taxon>
        <taxon>Saccharomycotina</taxon>
        <taxon>Pichiomycetes</taxon>
        <taxon>Pichiales</taxon>
        <taxon>Pichiaceae</taxon>
        <taxon>Ambrosiozyma</taxon>
    </lineage>
</organism>
<dbReference type="EMBL" id="BSXS01012943">
    <property type="protein sequence ID" value="GMF03297.1"/>
    <property type="molecule type" value="Genomic_DNA"/>
</dbReference>
<name>A0ACB5U7M1_AMBMO</name>
<accession>A0ACB5U7M1</accession>
<dbReference type="Proteomes" id="UP001165064">
    <property type="component" value="Unassembled WGS sequence"/>
</dbReference>
<keyword evidence="2" id="KW-1185">Reference proteome</keyword>
<comment type="caution">
    <text evidence="1">The sequence shown here is derived from an EMBL/GenBank/DDBJ whole genome shotgun (WGS) entry which is preliminary data.</text>
</comment>
<proteinExistence type="predicted"/>
<protein>
    <submittedName>
        <fullName evidence="1">Unnamed protein product</fullName>
    </submittedName>
</protein>
<reference evidence="1" key="1">
    <citation type="submission" date="2023-04" db="EMBL/GenBank/DDBJ databases">
        <title>Ambrosiozyma monospora NBRC 10751.</title>
        <authorList>
            <person name="Ichikawa N."/>
            <person name="Sato H."/>
            <person name="Tonouchi N."/>
        </authorList>
    </citation>
    <scope>NUCLEOTIDE SEQUENCE</scope>
    <source>
        <strain evidence="1">NBRC 10751</strain>
    </source>
</reference>
<evidence type="ECO:0000313" key="2">
    <source>
        <dbReference type="Proteomes" id="UP001165064"/>
    </source>
</evidence>